<evidence type="ECO:0000256" key="3">
    <source>
        <dbReference type="ARBA" id="ARBA00023163"/>
    </source>
</evidence>
<protein>
    <recommendedName>
        <fullName evidence="6">Velvet domain-containing protein</fullName>
    </recommendedName>
</protein>
<dbReference type="PROSITE" id="PS51821">
    <property type="entry name" value="VELVET"/>
    <property type="match status" value="1"/>
</dbReference>
<evidence type="ECO:0000313" key="7">
    <source>
        <dbReference type="EMBL" id="KAG2174982.1"/>
    </source>
</evidence>
<gene>
    <name evidence="7" type="ORF">INT43_006044</name>
</gene>
<dbReference type="Pfam" id="PF11754">
    <property type="entry name" value="Velvet"/>
    <property type="match status" value="2"/>
</dbReference>
<sequence length="451" mass="50640">MISEDSSESSTCTYRFLPSLDDHVPPRISHILMRQEPQQAKQSVAFDRERRPLEPPPIVQITFDNLNDQEIMTCLQSPYYFMTARLVTPDSTLENLIFCDEHEEAMTGSVVSSLHRLKDVDNHDAGFFVFGDLAIKIPGVFRLHFSLFEIQNDQVINRETIATQPFTVYSPKQFPGPLESTFLSRTFADQGVRMRIRKEHRMHSKATVPNKRKAATTQAGGGDETAQDKPNRRTSTRQRNHSVRFVPHNPVYGPKPPVNGQKRQATAAGRVATTTASSPDLAAEDKDYHVGKFRFERESSRQPSNSPPMELLAHYAEQASMELSQTKISGYPSPPHHQHPQVKHEYTNPRARSIPSPPKEPQPVIPQSVHTLPVPVRSALPNSVLPPAAPLSVHRNSSQVRLPSIRDLMGWTPSDLLPPPPPPPSHHPPSRTRQQEEEIAHAMMQLASEST</sequence>
<evidence type="ECO:0000256" key="1">
    <source>
        <dbReference type="ARBA" id="ARBA00004123"/>
    </source>
</evidence>
<comment type="caution">
    <text evidence="7">The sequence shown here is derived from an EMBL/GenBank/DDBJ whole genome shotgun (WGS) entry which is preliminary data.</text>
</comment>
<evidence type="ECO:0000313" key="8">
    <source>
        <dbReference type="Proteomes" id="UP000654370"/>
    </source>
</evidence>
<feature type="compositionally biased region" description="Basic residues" evidence="5">
    <location>
        <begin position="199"/>
        <end position="214"/>
    </location>
</feature>
<keyword evidence="4" id="KW-0539">Nucleus</keyword>
<evidence type="ECO:0000256" key="2">
    <source>
        <dbReference type="ARBA" id="ARBA00023015"/>
    </source>
</evidence>
<dbReference type="InterPro" id="IPR021740">
    <property type="entry name" value="Velvet"/>
</dbReference>
<reference evidence="7" key="1">
    <citation type="submission" date="2020-12" db="EMBL/GenBank/DDBJ databases">
        <title>Metabolic potential, ecology and presence of endohyphal bacteria is reflected in genomic diversity of Mucoromycotina.</title>
        <authorList>
            <person name="Muszewska A."/>
            <person name="Okrasinska A."/>
            <person name="Steczkiewicz K."/>
            <person name="Drgas O."/>
            <person name="Orlowska M."/>
            <person name="Perlinska-Lenart U."/>
            <person name="Aleksandrzak-Piekarczyk T."/>
            <person name="Szatraj K."/>
            <person name="Zielenkiewicz U."/>
            <person name="Pilsyk S."/>
            <person name="Malc E."/>
            <person name="Mieczkowski P."/>
            <person name="Kruszewska J.S."/>
            <person name="Biernat P."/>
            <person name="Pawlowska J."/>
        </authorList>
    </citation>
    <scope>NUCLEOTIDE SEQUENCE</scope>
    <source>
        <strain evidence="7">WA0000067209</strain>
    </source>
</reference>
<proteinExistence type="predicted"/>
<organism evidence="7 8">
    <name type="scientific">Mortierella isabellina</name>
    <name type="common">Filamentous fungus</name>
    <name type="synonym">Umbelopsis isabellina</name>
    <dbReference type="NCBI Taxonomy" id="91625"/>
    <lineage>
        <taxon>Eukaryota</taxon>
        <taxon>Fungi</taxon>
        <taxon>Fungi incertae sedis</taxon>
        <taxon>Mucoromycota</taxon>
        <taxon>Mucoromycotina</taxon>
        <taxon>Umbelopsidomycetes</taxon>
        <taxon>Umbelopsidales</taxon>
        <taxon>Umbelopsidaceae</taxon>
        <taxon>Umbelopsis</taxon>
    </lineage>
</organism>
<keyword evidence="8" id="KW-1185">Reference proteome</keyword>
<feature type="compositionally biased region" description="Pro residues" evidence="5">
    <location>
        <begin position="416"/>
        <end position="427"/>
    </location>
</feature>
<feature type="region of interest" description="Disordered" evidence="5">
    <location>
        <begin position="327"/>
        <end position="366"/>
    </location>
</feature>
<dbReference type="EMBL" id="JAEPQZ010000012">
    <property type="protein sequence ID" value="KAG2174982.1"/>
    <property type="molecule type" value="Genomic_DNA"/>
</dbReference>
<feature type="compositionally biased region" description="Basic residues" evidence="5">
    <location>
        <begin position="232"/>
        <end position="242"/>
    </location>
</feature>
<evidence type="ECO:0000256" key="5">
    <source>
        <dbReference type="SAM" id="MobiDB-lite"/>
    </source>
</evidence>
<dbReference type="OrthoDB" id="5599552at2759"/>
<dbReference type="Gene3D" id="2.60.40.3960">
    <property type="entry name" value="Velvet domain"/>
    <property type="match status" value="1"/>
</dbReference>
<comment type="subcellular location">
    <subcellularLocation>
        <location evidence="1">Nucleus</location>
    </subcellularLocation>
</comment>
<feature type="compositionally biased region" description="Low complexity" evidence="5">
    <location>
        <begin position="265"/>
        <end position="276"/>
    </location>
</feature>
<feature type="region of interest" description="Disordered" evidence="5">
    <location>
        <begin position="199"/>
        <end position="285"/>
    </location>
</feature>
<feature type="domain" description="Velvet" evidence="6">
    <location>
        <begin position="23"/>
        <end position="197"/>
    </location>
</feature>
<keyword evidence="2" id="KW-0805">Transcription regulation</keyword>
<feature type="compositionally biased region" description="Pro residues" evidence="5">
    <location>
        <begin position="355"/>
        <end position="364"/>
    </location>
</feature>
<keyword evidence="3" id="KW-0804">Transcription</keyword>
<evidence type="ECO:0000259" key="6">
    <source>
        <dbReference type="PROSITE" id="PS51821"/>
    </source>
</evidence>
<dbReference type="InterPro" id="IPR037525">
    <property type="entry name" value="Velvet_dom"/>
</dbReference>
<dbReference type="InterPro" id="IPR038491">
    <property type="entry name" value="Velvet_dom_sf"/>
</dbReference>
<dbReference type="AlphaFoldDB" id="A0A8H7UB24"/>
<accession>A0A8H7UB24</accession>
<dbReference type="PANTHER" id="PTHR33572:SF18">
    <property type="entry name" value="SPORE DEVELOPMENT REGULATOR VOSA"/>
    <property type="match status" value="1"/>
</dbReference>
<dbReference type="Proteomes" id="UP000654370">
    <property type="component" value="Unassembled WGS sequence"/>
</dbReference>
<dbReference type="PANTHER" id="PTHR33572">
    <property type="entry name" value="SPORE DEVELOPMENT REGULATOR VOSA"/>
    <property type="match status" value="1"/>
</dbReference>
<name>A0A8H7UB24_MORIS</name>
<dbReference type="GO" id="GO:0005634">
    <property type="term" value="C:nucleus"/>
    <property type="evidence" value="ECO:0007669"/>
    <property type="project" value="UniProtKB-SubCell"/>
</dbReference>
<evidence type="ECO:0000256" key="4">
    <source>
        <dbReference type="ARBA" id="ARBA00023242"/>
    </source>
</evidence>
<feature type="region of interest" description="Disordered" evidence="5">
    <location>
        <begin position="404"/>
        <end position="436"/>
    </location>
</feature>